<gene>
    <name evidence="4" type="ORF">BYL167_LOCUS45153</name>
    <name evidence="5" type="ORF">BYL167_LOCUS73656</name>
    <name evidence="3" type="ORF">SMN809_LOCUS14895</name>
    <name evidence="6" type="ORF">SMN809_LOCUS82899</name>
</gene>
<proteinExistence type="predicted"/>
<dbReference type="PROSITE" id="PS50006">
    <property type="entry name" value="FHA_DOMAIN"/>
    <property type="match status" value="1"/>
</dbReference>
<dbReference type="EMBL" id="CAJOBI010006260">
    <property type="protein sequence ID" value="CAF4055590.1"/>
    <property type="molecule type" value="Genomic_DNA"/>
</dbReference>
<dbReference type="InterPro" id="IPR000253">
    <property type="entry name" value="FHA_dom"/>
</dbReference>
<feature type="region of interest" description="Disordered" evidence="1">
    <location>
        <begin position="1"/>
        <end position="48"/>
    </location>
</feature>
<comment type="caution">
    <text evidence="3">The sequence shown here is derived from an EMBL/GenBank/DDBJ whole genome shotgun (WGS) entry which is preliminary data.</text>
</comment>
<evidence type="ECO:0000313" key="6">
    <source>
        <dbReference type="EMBL" id="CAF5222570.1"/>
    </source>
</evidence>
<evidence type="ECO:0000313" key="7">
    <source>
        <dbReference type="Proteomes" id="UP000676336"/>
    </source>
</evidence>
<dbReference type="Pfam" id="PF00498">
    <property type="entry name" value="FHA"/>
    <property type="match status" value="1"/>
</dbReference>
<organism evidence="3 7">
    <name type="scientific">Rotaria magnacalcarata</name>
    <dbReference type="NCBI Taxonomy" id="392030"/>
    <lineage>
        <taxon>Eukaryota</taxon>
        <taxon>Metazoa</taxon>
        <taxon>Spiralia</taxon>
        <taxon>Gnathifera</taxon>
        <taxon>Rotifera</taxon>
        <taxon>Eurotatoria</taxon>
        <taxon>Bdelloidea</taxon>
        <taxon>Philodinida</taxon>
        <taxon>Philodinidae</taxon>
        <taxon>Rotaria</taxon>
    </lineage>
</organism>
<dbReference type="Proteomes" id="UP000676336">
    <property type="component" value="Unassembled WGS sequence"/>
</dbReference>
<evidence type="ECO:0000313" key="3">
    <source>
        <dbReference type="EMBL" id="CAF4055590.1"/>
    </source>
</evidence>
<protein>
    <recommendedName>
        <fullName evidence="2">FHA domain-containing protein</fullName>
    </recommendedName>
</protein>
<dbReference type="InterPro" id="IPR050923">
    <property type="entry name" value="Cell_Proc_Reg/RNA_Proc"/>
</dbReference>
<dbReference type="InterPro" id="IPR008984">
    <property type="entry name" value="SMAD_FHA_dom_sf"/>
</dbReference>
<dbReference type="EMBL" id="CAJOBH010262495">
    <property type="protein sequence ID" value="CAF5157102.1"/>
    <property type="molecule type" value="Genomic_DNA"/>
</dbReference>
<dbReference type="Proteomes" id="UP000681967">
    <property type="component" value="Unassembled WGS sequence"/>
</dbReference>
<dbReference type="EMBL" id="CAJOBH010124444">
    <property type="protein sequence ID" value="CAF4728015.1"/>
    <property type="molecule type" value="Genomic_DNA"/>
</dbReference>
<dbReference type="SUPFAM" id="SSF49879">
    <property type="entry name" value="SMAD/FHA domain"/>
    <property type="match status" value="1"/>
</dbReference>
<reference evidence="3" key="1">
    <citation type="submission" date="2021-02" db="EMBL/GenBank/DDBJ databases">
        <authorList>
            <person name="Nowell W R."/>
        </authorList>
    </citation>
    <scope>NUCLEOTIDE SEQUENCE</scope>
</reference>
<evidence type="ECO:0000313" key="5">
    <source>
        <dbReference type="EMBL" id="CAF5157102.1"/>
    </source>
</evidence>
<dbReference type="PANTHER" id="PTHR23308">
    <property type="entry name" value="NUCLEAR INHIBITOR OF PROTEIN PHOSPHATASE-1"/>
    <property type="match status" value="1"/>
</dbReference>
<evidence type="ECO:0000259" key="2">
    <source>
        <dbReference type="PROSITE" id="PS50006"/>
    </source>
</evidence>
<sequence>MTDTFKVPSLPSEEPKEDDTVTSSTVEKEETSHAPFVKPELPPTNFSAPVRHKNLHYTVPESSTIPPIEYTLEVLRNGSIIDYIALSSRPYAVFGRSPDSDVVLEHPTISRYHAIVQYKSEFEHGQ</sequence>
<dbReference type="Gene3D" id="2.60.200.20">
    <property type="match status" value="1"/>
</dbReference>
<evidence type="ECO:0000313" key="4">
    <source>
        <dbReference type="EMBL" id="CAF4728015.1"/>
    </source>
</evidence>
<accession>A0A8S2PI38</accession>
<feature type="non-terminal residue" evidence="3">
    <location>
        <position position="126"/>
    </location>
</feature>
<dbReference type="EMBL" id="CAJOBI010353421">
    <property type="protein sequence ID" value="CAF5222570.1"/>
    <property type="molecule type" value="Genomic_DNA"/>
</dbReference>
<evidence type="ECO:0000256" key="1">
    <source>
        <dbReference type="SAM" id="MobiDB-lite"/>
    </source>
</evidence>
<name>A0A8S2PI38_9BILA</name>
<feature type="domain" description="FHA" evidence="2">
    <location>
        <begin position="92"/>
        <end position="126"/>
    </location>
</feature>
<dbReference type="AlphaFoldDB" id="A0A8S2PI38"/>